<evidence type="ECO:0000313" key="2">
    <source>
        <dbReference type="Proteomes" id="UP000590749"/>
    </source>
</evidence>
<accession>A0A7W5FEK2</accession>
<protein>
    <submittedName>
        <fullName evidence="1">Uncharacterized protein</fullName>
    </submittedName>
</protein>
<reference evidence="1 2" key="1">
    <citation type="submission" date="2020-08" db="EMBL/GenBank/DDBJ databases">
        <title>Genomic Encyclopedia of Type Strains, Phase III (KMG-III): the genomes of soil and plant-associated and newly described type strains.</title>
        <authorList>
            <person name="Whitman W."/>
        </authorList>
    </citation>
    <scope>NUCLEOTIDE SEQUENCE [LARGE SCALE GENOMIC DNA]</scope>
    <source>
        <strain evidence="1 2">CECT 3287</strain>
    </source>
</reference>
<dbReference type="RefSeq" id="WP_183220378.1">
    <property type="nucleotide sequence ID" value="NZ_BMPW01000004.1"/>
</dbReference>
<comment type="caution">
    <text evidence="1">The sequence shown here is derived from an EMBL/GenBank/DDBJ whole genome shotgun (WGS) entry which is preliminary data.</text>
</comment>
<dbReference type="EMBL" id="JACHXF010000006">
    <property type="protein sequence ID" value="MBB3095544.1"/>
    <property type="molecule type" value="Genomic_DNA"/>
</dbReference>
<keyword evidence="2" id="KW-1185">Reference proteome</keyword>
<sequence>MRQRMPGSFHVLEFQNPDPPLVYMENVGGVLFAETDSEITCFPTPRRRGLTAQMIEQTARPG</sequence>
<gene>
    <name evidence="1" type="ORF">FHR83_003214</name>
</gene>
<dbReference type="Proteomes" id="UP000590749">
    <property type="component" value="Unassembled WGS sequence"/>
</dbReference>
<proteinExistence type="predicted"/>
<name>A0A7W5FEK2_9ACTN</name>
<organism evidence="1 2">
    <name type="scientific">Actinoplanes campanulatus</name>
    <dbReference type="NCBI Taxonomy" id="113559"/>
    <lineage>
        <taxon>Bacteria</taxon>
        <taxon>Bacillati</taxon>
        <taxon>Actinomycetota</taxon>
        <taxon>Actinomycetes</taxon>
        <taxon>Micromonosporales</taxon>
        <taxon>Micromonosporaceae</taxon>
        <taxon>Actinoplanes</taxon>
    </lineage>
</organism>
<dbReference type="AlphaFoldDB" id="A0A7W5FEK2"/>
<evidence type="ECO:0000313" key="1">
    <source>
        <dbReference type="EMBL" id="MBB3095544.1"/>
    </source>
</evidence>